<name>A0A7Y4B5Q0_VIBAL</name>
<sequence>MKKVMIDESHRIPSFIQYTAVFKCGCAYVNDSWASETQCDSVCPEHLQVREFTATANVAGKRPENAESKKSPLKVPPETIARLKG</sequence>
<feature type="region of interest" description="Disordered" evidence="1">
    <location>
        <begin position="59"/>
        <end position="85"/>
    </location>
</feature>
<reference evidence="2 3" key="1">
    <citation type="submission" date="2019-09" db="EMBL/GenBank/DDBJ databases">
        <title>Draft genome sequencing and comparative genomics of hatchery-associated Vibrios.</title>
        <authorList>
            <person name="Kehlet-Delgado H."/>
            <person name="Mueller R.S."/>
        </authorList>
    </citation>
    <scope>NUCLEOTIDE SEQUENCE [LARGE SCALE GENOMIC DNA]</scope>
    <source>
        <strain evidence="2 3">081416A</strain>
    </source>
</reference>
<feature type="compositionally biased region" description="Basic and acidic residues" evidence="1">
    <location>
        <begin position="61"/>
        <end position="70"/>
    </location>
</feature>
<dbReference type="RefSeq" id="WP_029792817.1">
    <property type="nucleotide sequence ID" value="NZ_JAGDLC010000016.1"/>
</dbReference>
<accession>A0A7Y4B5Q0</accession>
<dbReference type="AlphaFoldDB" id="A0A7Y4B5Q0"/>
<organism evidence="2 3">
    <name type="scientific">Vibrio alginolyticus</name>
    <dbReference type="NCBI Taxonomy" id="663"/>
    <lineage>
        <taxon>Bacteria</taxon>
        <taxon>Pseudomonadati</taxon>
        <taxon>Pseudomonadota</taxon>
        <taxon>Gammaproteobacteria</taxon>
        <taxon>Vibrionales</taxon>
        <taxon>Vibrionaceae</taxon>
        <taxon>Vibrio</taxon>
    </lineage>
</organism>
<evidence type="ECO:0000256" key="1">
    <source>
        <dbReference type="SAM" id="MobiDB-lite"/>
    </source>
</evidence>
<proteinExistence type="predicted"/>
<evidence type="ECO:0000313" key="3">
    <source>
        <dbReference type="Proteomes" id="UP000532247"/>
    </source>
</evidence>
<gene>
    <name evidence="2" type="ORF">F0254_20375</name>
</gene>
<dbReference type="Proteomes" id="UP000532247">
    <property type="component" value="Unassembled WGS sequence"/>
</dbReference>
<comment type="caution">
    <text evidence="2">The sequence shown here is derived from an EMBL/GenBank/DDBJ whole genome shotgun (WGS) entry which is preliminary data.</text>
</comment>
<dbReference type="EMBL" id="VTYF01000015">
    <property type="protein sequence ID" value="NOI11194.1"/>
    <property type="molecule type" value="Genomic_DNA"/>
</dbReference>
<evidence type="ECO:0000313" key="2">
    <source>
        <dbReference type="EMBL" id="NOI11194.1"/>
    </source>
</evidence>
<protein>
    <submittedName>
        <fullName evidence="2">Uncharacterized protein</fullName>
    </submittedName>
</protein>